<reference evidence="2 3" key="1">
    <citation type="journal article" date="2013" name="Nat. Commun.">
        <title>The evolution and pathogenic mechanisms of the rice sheath blight pathogen.</title>
        <authorList>
            <person name="Zheng A."/>
            <person name="Lin R."/>
            <person name="Xu L."/>
            <person name="Qin P."/>
            <person name="Tang C."/>
            <person name="Ai P."/>
            <person name="Zhang D."/>
            <person name="Liu Y."/>
            <person name="Sun Z."/>
            <person name="Feng H."/>
            <person name="Wang Y."/>
            <person name="Chen Y."/>
            <person name="Liang X."/>
            <person name="Fu R."/>
            <person name="Li Q."/>
            <person name="Zhang J."/>
            <person name="Yu X."/>
            <person name="Xie Z."/>
            <person name="Ding L."/>
            <person name="Guan P."/>
            <person name="Tang J."/>
            <person name="Liang Y."/>
            <person name="Wang S."/>
            <person name="Deng Q."/>
            <person name="Li S."/>
            <person name="Zhu J."/>
            <person name="Wang L."/>
            <person name="Liu H."/>
            <person name="Li P."/>
        </authorList>
    </citation>
    <scope>NUCLEOTIDE SEQUENCE [LARGE SCALE GENOMIC DNA]</scope>
    <source>
        <strain evidence="3">AG-1 IA</strain>
    </source>
</reference>
<dbReference type="Proteomes" id="UP000011668">
    <property type="component" value="Unassembled WGS sequence"/>
</dbReference>
<dbReference type="EMBL" id="AFRT01001443">
    <property type="protein sequence ID" value="ELU40361.1"/>
    <property type="molecule type" value="Genomic_DNA"/>
</dbReference>
<feature type="region of interest" description="Disordered" evidence="1">
    <location>
        <begin position="46"/>
        <end position="67"/>
    </location>
</feature>
<evidence type="ECO:0000256" key="1">
    <source>
        <dbReference type="SAM" id="MobiDB-lite"/>
    </source>
</evidence>
<dbReference type="HOGENOM" id="CLU_2814177_0_0_1"/>
<keyword evidence="3" id="KW-1185">Reference proteome</keyword>
<dbReference type="AlphaFoldDB" id="L8WQG0"/>
<name>L8WQG0_THACA</name>
<evidence type="ECO:0000313" key="2">
    <source>
        <dbReference type="EMBL" id="ELU40361.1"/>
    </source>
</evidence>
<organism evidence="2 3">
    <name type="scientific">Thanatephorus cucumeris (strain AG1-IA)</name>
    <name type="common">Rice sheath blight fungus</name>
    <name type="synonym">Rhizoctonia solani</name>
    <dbReference type="NCBI Taxonomy" id="983506"/>
    <lineage>
        <taxon>Eukaryota</taxon>
        <taxon>Fungi</taxon>
        <taxon>Dikarya</taxon>
        <taxon>Basidiomycota</taxon>
        <taxon>Agaricomycotina</taxon>
        <taxon>Agaricomycetes</taxon>
        <taxon>Cantharellales</taxon>
        <taxon>Ceratobasidiaceae</taxon>
        <taxon>Rhizoctonia</taxon>
        <taxon>Rhizoctonia solani AG-1</taxon>
    </lineage>
</organism>
<accession>L8WQG0</accession>
<comment type="caution">
    <text evidence="2">The sequence shown here is derived from an EMBL/GenBank/DDBJ whole genome shotgun (WGS) entry which is preliminary data.</text>
</comment>
<proteinExistence type="predicted"/>
<evidence type="ECO:0000313" key="3">
    <source>
        <dbReference type="Proteomes" id="UP000011668"/>
    </source>
</evidence>
<gene>
    <name evidence="2" type="ORF">AG1IA_05607</name>
</gene>
<protein>
    <submittedName>
        <fullName evidence="2">Uncharacterized protein</fullName>
    </submittedName>
</protein>
<sequence>MGYGARPPAPSSVPTARKHSLANSRALILSPSSASPTIFAACARGERRAASATSNPGGKVKSTAGIM</sequence>